<evidence type="ECO:0000313" key="2">
    <source>
        <dbReference type="EMBL" id="EMI53278.1"/>
    </source>
</evidence>
<comment type="caution">
    <text evidence="2">The sequence shown here is derived from an EMBL/GenBank/DDBJ whole genome shotgun (WGS) entry which is preliminary data.</text>
</comment>
<reference evidence="2 3" key="1">
    <citation type="journal article" date="2013" name="Mar. Genomics">
        <title>Expression of sulfatases in Rhodopirellula baltica and the diversity of sulfatases in the genus Rhodopirellula.</title>
        <authorList>
            <person name="Wegner C.E."/>
            <person name="Richter-Heitmann T."/>
            <person name="Klindworth A."/>
            <person name="Klockow C."/>
            <person name="Richter M."/>
            <person name="Achstetter T."/>
            <person name="Glockner F.O."/>
            <person name="Harder J."/>
        </authorList>
    </citation>
    <scope>NUCLEOTIDE SEQUENCE [LARGE SCALE GENOMIC DNA]</scope>
    <source>
        <strain evidence="2 3">SM41</strain>
    </source>
</reference>
<dbReference type="Proteomes" id="UP000011885">
    <property type="component" value="Unassembled WGS sequence"/>
</dbReference>
<feature type="region of interest" description="Disordered" evidence="1">
    <location>
        <begin position="1"/>
        <end position="69"/>
    </location>
</feature>
<accession>M5UBA7</accession>
<dbReference type="EMBL" id="ANOH01000364">
    <property type="protein sequence ID" value="EMI53278.1"/>
    <property type="molecule type" value="Genomic_DNA"/>
</dbReference>
<dbReference type="AlphaFoldDB" id="M5UBA7"/>
<name>M5UBA7_9BACT</name>
<gene>
    <name evidence="2" type="ORF">RSSM_05251</name>
</gene>
<feature type="compositionally biased region" description="Basic and acidic residues" evidence="1">
    <location>
        <begin position="58"/>
        <end position="69"/>
    </location>
</feature>
<protein>
    <submittedName>
        <fullName evidence="2">Uncharacterized protein</fullName>
    </submittedName>
</protein>
<keyword evidence="3" id="KW-1185">Reference proteome</keyword>
<feature type="compositionally biased region" description="Low complexity" evidence="1">
    <location>
        <begin position="1"/>
        <end position="15"/>
    </location>
</feature>
<evidence type="ECO:0000256" key="1">
    <source>
        <dbReference type="SAM" id="MobiDB-lite"/>
    </source>
</evidence>
<organism evidence="2 3">
    <name type="scientific">Rhodopirellula sallentina SM41</name>
    <dbReference type="NCBI Taxonomy" id="1263870"/>
    <lineage>
        <taxon>Bacteria</taxon>
        <taxon>Pseudomonadati</taxon>
        <taxon>Planctomycetota</taxon>
        <taxon>Planctomycetia</taxon>
        <taxon>Pirellulales</taxon>
        <taxon>Pirellulaceae</taxon>
        <taxon>Rhodopirellula</taxon>
    </lineage>
</organism>
<sequence length="69" mass="7175">MDTTGTTVTDGIGIIRRPAADKNAPRTLPGSQPAARNASTNVDGAPVSRSVHLSVTDQSRDDSNQKAQT</sequence>
<evidence type="ECO:0000313" key="3">
    <source>
        <dbReference type="Proteomes" id="UP000011885"/>
    </source>
</evidence>
<proteinExistence type="predicted"/>